<dbReference type="Proteomes" id="UP000327013">
    <property type="component" value="Chromosome 6"/>
</dbReference>
<reference evidence="3 4" key="1">
    <citation type="submission" date="2019-06" db="EMBL/GenBank/DDBJ databases">
        <title>A chromosomal-level reference genome of Carpinus fangiana (Coryloideae, Betulaceae).</title>
        <authorList>
            <person name="Yang X."/>
            <person name="Wang Z."/>
            <person name="Zhang L."/>
            <person name="Hao G."/>
            <person name="Liu J."/>
            <person name="Yang Y."/>
        </authorList>
    </citation>
    <scope>NUCLEOTIDE SEQUENCE [LARGE SCALE GENOMIC DNA]</scope>
    <source>
        <strain evidence="3">Cfa_2016G</strain>
        <tissue evidence="3">Leaf</tissue>
    </source>
</reference>
<sequence length="696" mass="75569">MLPVCSATASSASYFQISLPGSRPFSPFQKEFEVIVEERGFLGLPNGTQSRGESLKAKASKSFYSSFVKSTEQSVYMDFSNSQSCQIESDSSECKFSNVWTSSMETVNEIQSSGGAEVRYVDSSTRAAVEEGFMDVTDKSPQNADILVGSVEPETISTTDMMPDYPISVPDSLDMDNDPLFNTKTSIEDFLAGVSKSLSDSVNKGENAVKSSVDAVNSSITSVIKSATDAVDNIVSGLFSTADQNRELAGNRLTSFSSDLKEATSKASVVAVDVLRRTIVAVEDSLTNGASFIVYSYGSAKELLPPDIRDALNLSEEKAIEILSPVRTAFPQVFSAIEGLERSIGLDPNDPVVPFVLFLGTSTTLWVFYWAWTYSGYSGDLSPKSTLEFLTGKENALLIDIRPEARDCNLKIFPPPLGHPVYLGVLRERDGIPDLRRAARFRYASVILPEVDASVRKLLKGGRDLDDTLVAAVIRNLKIFQDRSRVIVMDADGTRSKGIARSLRKLGVEACKPYLVQGGFQSWVNQGLRIKELKPETALTVLNEDAEAILEEISPSPLQVLGFGVGFIAAVYALLEWEKTLQIIGIVGLGQTIFWRVASYEESEDFKQDVRRLLAPVTFGAQAFAWAAGKLETNGIGLPTSPSSTDVQNRVLQAAAKHESQPPDTEGVQDPSPEGVQDAAPQSTIPLNEKVDLSEA</sequence>
<dbReference type="EMBL" id="CM017326">
    <property type="protein sequence ID" value="KAE8077076.1"/>
    <property type="molecule type" value="Genomic_DNA"/>
</dbReference>
<dbReference type="PROSITE" id="PS50206">
    <property type="entry name" value="RHODANESE_3"/>
    <property type="match status" value="1"/>
</dbReference>
<feature type="domain" description="Rhodanese" evidence="2">
    <location>
        <begin position="470"/>
        <end position="532"/>
    </location>
</feature>
<protein>
    <recommendedName>
        <fullName evidence="2">Rhodanese domain-containing protein</fullName>
    </recommendedName>
</protein>
<dbReference type="PANTHER" id="PTHR34209:SF3">
    <property type="entry name" value="RHODANESE_CELL CYCLE CONTROL PHOSPHATASE SUPERFAMILY PROTEIN"/>
    <property type="match status" value="1"/>
</dbReference>
<dbReference type="GO" id="GO:0009704">
    <property type="term" value="P:de-etiolation"/>
    <property type="evidence" value="ECO:0007669"/>
    <property type="project" value="InterPro"/>
</dbReference>
<evidence type="ECO:0000313" key="3">
    <source>
        <dbReference type="EMBL" id="KAE8077076.1"/>
    </source>
</evidence>
<dbReference type="GO" id="GO:0090333">
    <property type="term" value="P:regulation of stomatal closure"/>
    <property type="evidence" value="ECO:0007669"/>
    <property type="project" value="InterPro"/>
</dbReference>
<proteinExistence type="predicted"/>
<dbReference type="SUPFAM" id="SSF52821">
    <property type="entry name" value="Rhodanese/Cell cycle control phosphatase"/>
    <property type="match status" value="1"/>
</dbReference>
<gene>
    <name evidence="3" type="ORF">FH972_015678</name>
</gene>
<keyword evidence="4" id="KW-1185">Reference proteome</keyword>
<evidence type="ECO:0000259" key="2">
    <source>
        <dbReference type="PROSITE" id="PS50206"/>
    </source>
</evidence>
<dbReference type="CDD" id="cd00158">
    <property type="entry name" value="RHOD"/>
    <property type="match status" value="1"/>
</dbReference>
<dbReference type="InterPro" id="IPR044690">
    <property type="entry name" value="CAS_plant"/>
</dbReference>
<accession>A0A5N6RFC9</accession>
<dbReference type="Gene3D" id="3.40.250.10">
    <property type="entry name" value="Rhodanese-like domain"/>
    <property type="match status" value="1"/>
</dbReference>
<dbReference type="InterPro" id="IPR001763">
    <property type="entry name" value="Rhodanese-like_dom"/>
</dbReference>
<evidence type="ECO:0000256" key="1">
    <source>
        <dbReference type="SAM" id="MobiDB-lite"/>
    </source>
</evidence>
<dbReference type="GO" id="GO:0071277">
    <property type="term" value="P:cellular response to calcium ion"/>
    <property type="evidence" value="ECO:0007669"/>
    <property type="project" value="InterPro"/>
</dbReference>
<evidence type="ECO:0000313" key="4">
    <source>
        <dbReference type="Proteomes" id="UP000327013"/>
    </source>
</evidence>
<dbReference type="InterPro" id="IPR036873">
    <property type="entry name" value="Rhodanese-like_dom_sf"/>
</dbReference>
<dbReference type="PANTHER" id="PTHR34209">
    <property type="entry name" value="RHODANESE/CELL CYCLE CONTROL PHOSPHATASE SUPERFAMILY PROTEIN"/>
    <property type="match status" value="1"/>
</dbReference>
<name>A0A5N6RFC9_9ROSI</name>
<dbReference type="OrthoDB" id="551300at2759"/>
<feature type="region of interest" description="Disordered" evidence="1">
    <location>
        <begin position="654"/>
        <end position="696"/>
    </location>
</feature>
<dbReference type="AlphaFoldDB" id="A0A5N6RFC9"/>
<organism evidence="3 4">
    <name type="scientific">Carpinus fangiana</name>
    <dbReference type="NCBI Taxonomy" id="176857"/>
    <lineage>
        <taxon>Eukaryota</taxon>
        <taxon>Viridiplantae</taxon>
        <taxon>Streptophyta</taxon>
        <taxon>Embryophyta</taxon>
        <taxon>Tracheophyta</taxon>
        <taxon>Spermatophyta</taxon>
        <taxon>Magnoliopsida</taxon>
        <taxon>eudicotyledons</taxon>
        <taxon>Gunneridae</taxon>
        <taxon>Pentapetalae</taxon>
        <taxon>rosids</taxon>
        <taxon>fabids</taxon>
        <taxon>Fagales</taxon>
        <taxon>Betulaceae</taxon>
        <taxon>Carpinus</taxon>
    </lineage>
</organism>